<comment type="caution">
    <text evidence="2">The sequence shown here is derived from an EMBL/GenBank/DDBJ whole genome shotgun (WGS) entry which is preliminary data.</text>
</comment>
<dbReference type="EMBL" id="VSBS01002182">
    <property type="protein sequence ID" value="TXS97286.1"/>
    <property type="molecule type" value="Genomic_DNA"/>
</dbReference>
<evidence type="ECO:0000313" key="2">
    <source>
        <dbReference type="EMBL" id="TXS97286.1"/>
    </source>
</evidence>
<protein>
    <submittedName>
        <fullName evidence="2">Type II secretion system protein GspL</fullName>
    </submittedName>
</protein>
<accession>A0A5C9A9M9</accession>
<evidence type="ECO:0000259" key="1">
    <source>
        <dbReference type="Pfam" id="PF12693"/>
    </source>
</evidence>
<dbReference type="Pfam" id="PF12693">
    <property type="entry name" value="GspL_C"/>
    <property type="match status" value="1"/>
</dbReference>
<feature type="non-terminal residue" evidence="2">
    <location>
        <position position="1"/>
    </location>
</feature>
<sequence>AELSAIASTLKSASLSDIEMRGFTFDQKRQILHLQLRAANFASFDKLRSALATDYVVQQDALQKEGDAVSGGVTLRRK</sequence>
<dbReference type="AlphaFoldDB" id="A0A5C9A9M9"/>
<name>A0A5C9A9M9_ECOLX</name>
<proteinExistence type="predicted"/>
<feature type="domain" description="GspL periplasmic" evidence="1">
    <location>
        <begin position="2"/>
        <end position="77"/>
    </location>
</feature>
<dbReference type="Gene3D" id="3.30.1360.100">
    <property type="entry name" value="General secretion pathway protein M, EpsM"/>
    <property type="match status" value="1"/>
</dbReference>
<gene>
    <name evidence="2" type="ORF">FWK02_33980</name>
</gene>
<dbReference type="Proteomes" id="UP000321461">
    <property type="component" value="Unassembled WGS sequence"/>
</dbReference>
<reference evidence="2 3" key="1">
    <citation type="submission" date="2019-08" db="EMBL/GenBank/DDBJ databases">
        <title>Whole genome analysis of cultivated E. coli strains isolated from CD patients and healthy donors.</title>
        <authorList>
            <person name="Siniagina M.N."/>
            <person name="Markelova M.I."/>
            <person name="Laikov A.V."/>
            <person name="Boulygina E.A."/>
            <person name="Khusnutdinova D.R."/>
            <person name="Kharchenko A."/>
            <person name="Grigoryeva T.V."/>
        </authorList>
    </citation>
    <scope>NUCLEOTIDE SEQUENCE [LARGE SCALE GENOMIC DNA]</scope>
    <source>
        <strain evidence="2 3">3_77_5</strain>
    </source>
</reference>
<dbReference type="InterPro" id="IPR025691">
    <property type="entry name" value="GspL_pp_dom"/>
</dbReference>
<evidence type="ECO:0000313" key="3">
    <source>
        <dbReference type="Proteomes" id="UP000321461"/>
    </source>
</evidence>
<organism evidence="2 3">
    <name type="scientific">Escherichia coli</name>
    <dbReference type="NCBI Taxonomy" id="562"/>
    <lineage>
        <taxon>Bacteria</taxon>
        <taxon>Pseudomonadati</taxon>
        <taxon>Pseudomonadota</taxon>
        <taxon>Gammaproteobacteria</taxon>
        <taxon>Enterobacterales</taxon>
        <taxon>Enterobacteriaceae</taxon>
        <taxon>Escherichia</taxon>
    </lineage>
</organism>